<evidence type="ECO:0000313" key="4">
    <source>
        <dbReference type="EMBL" id="RJY16356.1"/>
    </source>
</evidence>
<dbReference type="InterPro" id="IPR036770">
    <property type="entry name" value="Ankyrin_rpt-contain_sf"/>
</dbReference>
<evidence type="ECO:0000313" key="5">
    <source>
        <dbReference type="Proteomes" id="UP000273022"/>
    </source>
</evidence>
<protein>
    <submittedName>
        <fullName evidence="4">Ankyrin repeat domain-containing protein</fullName>
    </submittedName>
</protein>
<keyword evidence="1" id="KW-0677">Repeat</keyword>
<dbReference type="InterPro" id="IPR002110">
    <property type="entry name" value="Ankyrin_rpt"/>
</dbReference>
<dbReference type="PANTHER" id="PTHR24173">
    <property type="entry name" value="ANKYRIN REPEAT CONTAINING"/>
    <property type="match status" value="1"/>
</dbReference>
<evidence type="ECO:0000256" key="2">
    <source>
        <dbReference type="ARBA" id="ARBA00023043"/>
    </source>
</evidence>
<proteinExistence type="predicted"/>
<organism evidence="4 5">
    <name type="scientific">Parashewanella spongiae</name>
    <dbReference type="NCBI Taxonomy" id="342950"/>
    <lineage>
        <taxon>Bacteria</taxon>
        <taxon>Pseudomonadati</taxon>
        <taxon>Pseudomonadota</taxon>
        <taxon>Gammaproteobacteria</taxon>
        <taxon>Alteromonadales</taxon>
        <taxon>Shewanellaceae</taxon>
        <taxon>Parashewanella</taxon>
    </lineage>
</organism>
<dbReference type="SUPFAM" id="SSF48403">
    <property type="entry name" value="Ankyrin repeat"/>
    <property type="match status" value="1"/>
</dbReference>
<gene>
    <name evidence="4" type="ORF">D5R81_09415</name>
</gene>
<evidence type="ECO:0000256" key="3">
    <source>
        <dbReference type="PROSITE-ProRule" id="PRU00023"/>
    </source>
</evidence>
<comment type="caution">
    <text evidence="4">The sequence shown here is derived from an EMBL/GenBank/DDBJ whole genome shotgun (WGS) entry which is preliminary data.</text>
</comment>
<feature type="repeat" description="ANK" evidence="3">
    <location>
        <begin position="647"/>
        <end position="679"/>
    </location>
</feature>
<dbReference type="AlphaFoldDB" id="A0A3A6TX99"/>
<name>A0A3A6TX99_9GAMM</name>
<evidence type="ECO:0000256" key="1">
    <source>
        <dbReference type="ARBA" id="ARBA00022737"/>
    </source>
</evidence>
<dbReference type="PROSITE" id="PS50297">
    <property type="entry name" value="ANK_REP_REGION"/>
    <property type="match status" value="2"/>
</dbReference>
<dbReference type="PANTHER" id="PTHR24173:SF74">
    <property type="entry name" value="ANKYRIN REPEAT DOMAIN-CONTAINING PROTEIN 16"/>
    <property type="match status" value="1"/>
</dbReference>
<keyword evidence="2 3" id="KW-0040">ANK repeat</keyword>
<dbReference type="PROSITE" id="PS50088">
    <property type="entry name" value="ANK_REPEAT"/>
    <property type="match status" value="2"/>
</dbReference>
<dbReference type="Gene3D" id="1.25.40.20">
    <property type="entry name" value="Ankyrin repeat-containing domain"/>
    <property type="match status" value="1"/>
</dbReference>
<feature type="repeat" description="ANK" evidence="3">
    <location>
        <begin position="784"/>
        <end position="816"/>
    </location>
</feature>
<keyword evidence="5" id="KW-1185">Reference proteome</keyword>
<dbReference type="Proteomes" id="UP000273022">
    <property type="component" value="Unassembled WGS sequence"/>
</dbReference>
<accession>A0A3A6TX99</accession>
<sequence length="891" mass="101974">MSCCRPTQTALLESPDRNITWNESRGKAELNDQRSKAYELLESFVLYAQEDKHELIPLGIKLEDFLIQIQSVTNTGSIKSKTQFATKLTQLLKDLTDLIRKTASDEQLPDVQFIVTTLVSSEKPQNNRELLDRIMAAIFEISLVKKGIYLTNLQQRKVIISRLVRKELWECDSSQIVKESDVDSITDYLKNTLYDLPNHRYQPQLNLPEGIEQSTLPDLSSQVQLLATNKRVAARVIDKIAHEAVKVVEEKRHCFKSQCALLLDNQVEEKRLNSNLQALFNDFDFDLWESSFLNSGSEKELSTLFTNIYERGCQSIEQVLTHRDRVELSLRIPSTQLNLESSHGLYFYLKSKNGIVQLTLDHLSKVDWYEFPLDICFNMLEQVIGQVTDLEQLIRFIQTESFKHFLTSPYFQTYGEHLRLIIVERFQSSSSLESQLLQKYEQGPLCESVLALSRLLPEVECNTKAYVNHHKKYYRTLLCEDVRKLPLNILLLFSATELKQFFTRGQLSYLIVKSLNLKKNEVVVWLIANVENFGELEWNRKSILYIFCQLASLNILILLNNTSRFNLNEATPNGKPLIHVAIKTGREDIALWLLDKQPLELAYRDNKQNSLLHISIINKQEYIAKVILQRCTHRAEGAGFIQAVNFKGDTALHLACLFGMHNLVLLIINNGCDVNIRNFHKKTVFHFAIQCKQKEVVEMLLSTSNLNVLLLDNYGRTALAYASADIYSEIYDKHFCRILFSNEYFRLFNSKSGTWLHKASSFHCEELESIARINGIDLGARDVDNNTPLHIACYYGVHQAVETLIRLGAEVNTVNHQGELPIDIAIQRGHVKALSLLIGLGKVKLEPTRKETALAFALALNEVRGSADYSSVIHILTVRFSVEVAMLIADQ</sequence>
<dbReference type="EMBL" id="QYYH01000049">
    <property type="protein sequence ID" value="RJY16356.1"/>
    <property type="molecule type" value="Genomic_DNA"/>
</dbReference>
<reference evidence="4 5" key="1">
    <citation type="submission" date="2018-09" db="EMBL/GenBank/DDBJ databases">
        <title>Phylogeny of the Shewanellaceae, and recommendation for two new genera, Pseudoshewanella and Parashewanella.</title>
        <authorList>
            <person name="Wang G."/>
        </authorList>
    </citation>
    <scope>NUCLEOTIDE SEQUENCE [LARGE SCALE GENOMIC DNA]</scope>
    <source>
        <strain evidence="4 5">KCTC 22492</strain>
    </source>
</reference>
<dbReference type="SMART" id="SM00248">
    <property type="entry name" value="ANK"/>
    <property type="match status" value="7"/>
</dbReference>
<dbReference type="Pfam" id="PF12796">
    <property type="entry name" value="Ank_2"/>
    <property type="match status" value="2"/>
</dbReference>